<dbReference type="InterPro" id="IPR058939">
    <property type="entry name" value="Mtase_EDM2"/>
</dbReference>
<keyword evidence="3" id="KW-1185">Reference proteome</keyword>
<protein>
    <recommendedName>
        <fullName evidence="1">DM2 domain-containing protein</fullName>
    </recommendedName>
</protein>
<dbReference type="OrthoDB" id="21264at2759"/>
<evidence type="ECO:0000259" key="1">
    <source>
        <dbReference type="Pfam" id="PF26055"/>
    </source>
</evidence>
<dbReference type="PANTHER" id="PTHR46235">
    <property type="entry name" value="PHD FINGER-CONTAINING PROTEIN DDB_G0268158"/>
    <property type="match status" value="1"/>
</dbReference>
<evidence type="ECO:0000313" key="2">
    <source>
        <dbReference type="EMBL" id="KAF9610514.1"/>
    </source>
</evidence>
<gene>
    <name evidence="2" type="ORF">IFM89_022794</name>
</gene>
<dbReference type="PANTHER" id="PTHR46235:SF3">
    <property type="entry name" value="PHD FINGER-CONTAINING PROTEIN DDB_G0268158"/>
    <property type="match status" value="1"/>
</dbReference>
<dbReference type="Proteomes" id="UP000631114">
    <property type="component" value="Unassembled WGS sequence"/>
</dbReference>
<evidence type="ECO:0000313" key="3">
    <source>
        <dbReference type="Proteomes" id="UP000631114"/>
    </source>
</evidence>
<organism evidence="2 3">
    <name type="scientific">Coptis chinensis</name>
    <dbReference type="NCBI Taxonomy" id="261450"/>
    <lineage>
        <taxon>Eukaryota</taxon>
        <taxon>Viridiplantae</taxon>
        <taxon>Streptophyta</taxon>
        <taxon>Embryophyta</taxon>
        <taxon>Tracheophyta</taxon>
        <taxon>Spermatophyta</taxon>
        <taxon>Magnoliopsida</taxon>
        <taxon>Ranunculales</taxon>
        <taxon>Ranunculaceae</taxon>
        <taxon>Coptidoideae</taxon>
        <taxon>Coptis</taxon>
    </lineage>
</organism>
<comment type="caution">
    <text evidence="2">The sequence shown here is derived from an EMBL/GenBank/DDBJ whole genome shotgun (WGS) entry which is preliminary data.</text>
</comment>
<accession>A0A835I4M6</accession>
<sequence length="226" mass="25859">MMWDLFSLKLEKAILDVNGWGEFDFKNEAWMSFCQELPTGSSLIIGLRFPSDLKGASVSKFIHEVLKVKPKLLILICPRTRRLKDIESTYDLIWEDCEFFSSKSYVRETTCSGQQRKFRAPMLSLYSWRGWTNTHKSTALKQGHLPNEQKDLGMEVKHREAEVSTEPTDMNWFTDLLNQINNLPDVNSEAEELAAQSVSNQGLWPSTSFAPGPFVPTNGSFGWLEE</sequence>
<name>A0A835I4M6_9MAGN</name>
<dbReference type="EMBL" id="JADFTS010000004">
    <property type="protein sequence ID" value="KAF9610514.1"/>
    <property type="molecule type" value="Genomic_DNA"/>
</dbReference>
<feature type="domain" description="DM2" evidence="1">
    <location>
        <begin position="22"/>
        <end position="139"/>
    </location>
</feature>
<dbReference type="AlphaFoldDB" id="A0A835I4M6"/>
<dbReference type="Pfam" id="PF26055">
    <property type="entry name" value="Mtase_EDM2"/>
    <property type="match status" value="1"/>
</dbReference>
<proteinExistence type="predicted"/>
<reference evidence="2 3" key="1">
    <citation type="submission" date="2020-10" db="EMBL/GenBank/DDBJ databases">
        <title>The Coptis chinensis genome and diversification of protoberbering-type alkaloids.</title>
        <authorList>
            <person name="Wang B."/>
            <person name="Shu S."/>
            <person name="Song C."/>
            <person name="Liu Y."/>
        </authorList>
    </citation>
    <scope>NUCLEOTIDE SEQUENCE [LARGE SCALE GENOMIC DNA]</scope>
    <source>
        <strain evidence="2">HL-2020</strain>
        <tissue evidence="2">Leaf</tissue>
    </source>
</reference>